<evidence type="ECO:0000313" key="3">
    <source>
        <dbReference type="EMBL" id="KAF9605709.1"/>
    </source>
</evidence>
<dbReference type="PROSITE" id="PS50053">
    <property type="entry name" value="UBIQUITIN_2"/>
    <property type="match status" value="4"/>
</dbReference>
<accession>A0A835LWE4</accession>
<dbReference type="PRINTS" id="PR00348">
    <property type="entry name" value="UBIQUITIN"/>
</dbReference>
<dbReference type="AlphaFoldDB" id="A0A835LWE4"/>
<gene>
    <name evidence="3" type="ORF">IFM89_018052</name>
</gene>
<keyword evidence="4" id="KW-1185">Reference proteome</keyword>
<proteinExistence type="predicted"/>
<evidence type="ECO:0000259" key="2">
    <source>
        <dbReference type="PROSITE" id="PS50053"/>
    </source>
</evidence>
<dbReference type="OrthoDB" id="604226at2759"/>
<sequence length="441" mass="49444">MSPVNQLRNTSINMAELLFPLAFKDAVKNGVGAETDDVSKVDLHMSSQYKIFVRDYNYQEKPVIISSLTTAKDLKAVLETKFGLPSNLQVLFDNKNQLQLDDSHTLSEYEVLEDFGVWMLGPLVKLIIKMPQVKAMLPLNVYNFKTIRDVKEAIGQSMGIPVEKQIVMHKGQPLSDGLTLKDYGIGMNTTLYALFRMKCATEGFKVIIGGASTKPFELKAKSSNTALDIKTVVESKTGLPVTLQVLYYGHNEIKNWKTLADYNVKERSVLNVVTFNTPTDIYITTSRGKIVSDTFLFKANTFDTVDDVLNKIPNKVESIAGHPSLFLDETRLVESKKLADYSIGSGSLLSLDRLIQITVTIPSGEMVIVDLKASYTVDEVEEKIEEICGIPWDLQILTYLNDELDEEYTLEDYEFHVGSLWALKWLCGGRSCSFYMPSYAA</sequence>
<dbReference type="InterPro" id="IPR000626">
    <property type="entry name" value="Ubiquitin-like_dom"/>
</dbReference>
<evidence type="ECO:0000256" key="1">
    <source>
        <dbReference type="ARBA" id="ARBA00022499"/>
    </source>
</evidence>
<comment type="caution">
    <text evidence="3">The sequence shown here is derived from an EMBL/GenBank/DDBJ whole genome shotgun (WGS) entry which is preliminary data.</text>
</comment>
<name>A0A835LWE4_9MAGN</name>
<organism evidence="3 4">
    <name type="scientific">Coptis chinensis</name>
    <dbReference type="NCBI Taxonomy" id="261450"/>
    <lineage>
        <taxon>Eukaryota</taxon>
        <taxon>Viridiplantae</taxon>
        <taxon>Streptophyta</taxon>
        <taxon>Embryophyta</taxon>
        <taxon>Tracheophyta</taxon>
        <taxon>Spermatophyta</taxon>
        <taxon>Magnoliopsida</taxon>
        <taxon>Ranunculales</taxon>
        <taxon>Ranunculaceae</taxon>
        <taxon>Coptidoideae</taxon>
        <taxon>Coptis</taxon>
    </lineage>
</organism>
<evidence type="ECO:0000313" key="4">
    <source>
        <dbReference type="Proteomes" id="UP000631114"/>
    </source>
</evidence>
<dbReference type="SMART" id="SM00213">
    <property type="entry name" value="UBQ"/>
    <property type="match status" value="4"/>
</dbReference>
<dbReference type="PANTHER" id="PTHR10666">
    <property type="entry name" value="UBIQUITIN"/>
    <property type="match status" value="1"/>
</dbReference>
<dbReference type="Pfam" id="PF00240">
    <property type="entry name" value="ubiquitin"/>
    <property type="match status" value="3"/>
</dbReference>
<feature type="domain" description="Ubiquitin-like" evidence="2">
    <location>
        <begin position="204"/>
        <end position="273"/>
    </location>
</feature>
<dbReference type="Proteomes" id="UP000631114">
    <property type="component" value="Unassembled WGS sequence"/>
</dbReference>
<dbReference type="InterPro" id="IPR019956">
    <property type="entry name" value="Ubiquitin_dom"/>
</dbReference>
<feature type="domain" description="Ubiquitin-like" evidence="2">
    <location>
        <begin position="124"/>
        <end position="200"/>
    </location>
</feature>
<feature type="domain" description="Ubiquitin-like" evidence="2">
    <location>
        <begin position="355"/>
        <end position="415"/>
    </location>
</feature>
<protein>
    <recommendedName>
        <fullName evidence="2">Ubiquitin-like domain-containing protein</fullName>
    </recommendedName>
</protein>
<dbReference type="InterPro" id="IPR029071">
    <property type="entry name" value="Ubiquitin-like_domsf"/>
</dbReference>
<dbReference type="CDD" id="cd17039">
    <property type="entry name" value="Ubl_ubiquitin_like"/>
    <property type="match status" value="4"/>
</dbReference>
<dbReference type="GO" id="GO:0003729">
    <property type="term" value="F:mRNA binding"/>
    <property type="evidence" value="ECO:0007669"/>
    <property type="project" value="UniProtKB-ARBA"/>
</dbReference>
<dbReference type="EMBL" id="JADFTS010000005">
    <property type="protein sequence ID" value="KAF9605709.1"/>
    <property type="molecule type" value="Genomic_DNA"/>
</dbReference>
<dbReference type="Gene3D" id="3.10.20.90">
    <property type="entry name" value="Phosphatidylinositol 3-kinase Catalytic Subunit, Chain A, domain 1"/>
    <property type="match status" value="4"/>
</dbReference>
<feature type="domain" description="Ubiquitin-like" evidence="2">
    <location>
        <begin position="49"/>
        <end position="111"/>
    </location>
</feature>
<keyword evidence="1" id="KW-1017">Isopeptide bond</keyword>
<dbReference type="SUPFAM" id="SSF54236">
    <property type="entry name" value="Ubiquitin-like"/>
    <property type="match status" value="4"/>
</dbReference>
<dbReference type="InterPro" id="IPR050158">
    <property type="entry name" value="Ubiquitin_ubiquitin-like"/>
</dbReference>
<reference evidence="3 4" key="1">
    <citation type="submission" date="2020-10" db="EMBL/GenBank/DDBJ databases">
        <title>The Coptis chinensis genome and diversification of protoberbering-type alkaloids.</title>
        <authorList>
            <person name="Wang B."/>
            <person name="Shu S."/>
            <person name="Song C."/>
            <person name="Liu Y."/>
        </authorList>
    </citation>
    <scope>NUCLEOTIDE SEQUENCE [LARGE SCALE GENOMIC DNA]</scope>
    <source>
        <strain evidence="3">HL-2020</strain>
        <tissue evidence="3">Leaf</tissue>
    </source>
</reference>